<evidence type="ECO:0000256" key="1">
    <source>
        <dbReference type="SAM" id="MobiDB-lite"/>
    </source>
</evidence>
<feature type="region of interest" description="Disordered" evidence="1">
    <location>
        <begin position="156"/>
        <end position="178"/>
    </location>
</feature>
<evidence type="ECO:0000256" key="2">
    <source>
        <dbReference type="SAM" id="Phobius"/>
    </source>
</evidence>
<evidence type="ECO:0000313" key="5">
    <source>
        <dbReference type="Proteomes" id="UP001256673"/>
    </source>
</evidence>
<dbReference type="InterPro" id="IPR006976">
    <property type="entry name" value="VanZ-like"/>
</dbReference>
<dbReference type="Proteomes" id="UP001256673">
    <property type="component" value="Unassembled WGS sequence"/>
</dbReference>
<gene>
    <name evidence="4" type="ORF">RWH43_03305</name>
</gene>
<keyword evidence="2" id="KW-1133">Transmembrane helix</keyword>
<organism evidence="4 5">
    <name type="scientific">Microbacterium algihabitans</name>
    <dbReference type="NCBI Taxonomy" id="3075992"/>
    <lineage>
        <taxon>Bacteria</taxon>
        <taxon>Bacillati</taxon>
        <taxon>Actinomycetota</taxon>
        <taxon>Actinomycetes</taxon>
        <taxon>Micrococcales</taxon>
        <taxon>Microbacteriaceae</taxon>
        <taxon>Microbacterium</taxon>
    </lineage>
</organism>
<accession>A0ABU3RSB0</accession>
<dbReference type="RefSeq" id="WP_316000654.1">
    <property type="nucleotide sequence ID" value="NZ_JAWDIU010000001.1"/>
</dbReference>
<sequence length="178" mass="19350">MGSASVLLSIYAAVVVAMTMSPTPLDRGYQGAISRFLAVLHRNGVPEWFGYSQLEFSANIAMFVPLGFLVGLLVPRRLFWLALVIVPATSTAIEVLQGLFLSQRFASVFDVLANTIGGYIGVAIVIVLRVFVEGRDRKIVARALWERNVAMMNAQRAAVPPRPDAAGPRPGAPRADRR</sequence>
<protein>
    <submittedName>
        <fullName evidence="4">VanZ family protein</fullName>
    </submittedName>
</protein>
<dbReference type="EMBL" id="JAWDIU010000001">
    <property type="protein sequence ID" value="MDU0325779.1"/>
    <property type="molecule type" value="Genomic_DNA"/>
</dbReference>
<evidence type="ECO:0000259" key="3">
    <source>
        <dbReference type="Pfam" id="PF04892"/>
    </source>
</evidence>
<dbReference type="Pfam" id="PF04892">
    <property type="entry name" value="VanZ"/>
    <property type="match status" value="1"/>
</dbReference>
<feature type="transmembrane region" description="Helical" evidence="2">
    <location>
        <begin position="79"/>
        <end position="100"/>
    </location>
</feature>
<feature type="transmembrane region" description="Helical" evidence="2">
    <location>
        <begin position="56"/>
        <end position="74"/>
    </location>
</feature>
<feature type="transmembrane region" description="Helical" evidence="2">
    <location>
        <begin position="112"/>
        <end position="132"/>
    </location>
</feature>
<comment type="caution">
    <text evidence="4">The sequence shown here is derived from an EMBL/GenBank/DDBJ whole genome shotgun (WGS) entry which is preliminary data.</text>
</comment>
<keyword evidence="2" id="KW-0472">Membrane</keyword>
<keyword evidence="2" id="KW-0812">Transmembrane</keyword>
<reference evidence="4 5" key="1">
    <citation type="submission" date="2023-09" db="EMBL/GenBank/DDBJ databases">
        <title>Microbacterium fusihabitans sp. nov., Microbacterium phycihabitans sp. nov., and Microbacterium cervinum sp. nov., isolated from dried seaweeds of beach.</title>
        <authorList>
            <person name="Lee S.D."/>
        </authorList>
    </citation>
    <scope>NUCLEOTIDE SEQUENCE [LARGE SCALE GENOMIC DNA]</scope>
    <source>
        <strain evidence="4 5">KSW2-21</strain>
    </source>
</reference>
<proteinExistence type="predicted"/>
<feature type="domain" description="VanZ-like" evidence="3">
    <location>
        <begin position="10"/>
        <end position="128"/>
    </location>
</feature>
<name>A0ABU3RSB0_9MICO</name>
<evidence type="ECO:0000313" key="4">
    <source>
        <dbReference type="EMBL" id="MDU0325779.1"/>
    </source>
</evidence>
<keyword evidence="5" id="KW-1185">Reference proteome</keyword>